<reference evidence="1" key="1">
    <citation type="submission" date="2020-04" db="EMBL/GenBank/DDBJ databases">
        <title>A chromosome-scale assembly and high-density genetic map of the yellow drum (Nibea albiflora) genome.</title>
        <authorList>
            <person name="Xu D."/>
            <person name="Zhang W."/>
            <person name="Chen R."/>
            <person name="Tan P."/>
            <person name="Wang L."/>
            <person name="Song H."/>
            <person name="Tian L."/>
            <person name="Zhu Q."/>
            <person name="Wang B."/>
        </authorList>
    </citation>
    <scope>NUCLEOTIDE SEQUENCE</scope>
    <source>
        <strain evidence="1">ZJHYS-2018</strain>
    </source>
</reference>
<dbReference type="Proteomes" id="UP000805704">
    <property type="component" value="Chromosome 19"/>
</dbReference>
<keyword evidence="2" id="KW-1185">Reference proteome</keyword>
<organism evidence="1 2">
    <name type="scientific">Nibea albiflora</name>
    <name type="common">Yellow drum</name>
    <name type="synonym">Corvina albiflora</name>
    <dbReference type="NCBI Taxonomy" id="240163"/>
    <lineage>
        <taxon>Eukaryota</taxon>
        <taxon>Metazoa</taxon>
        <taxon>Chordata</taxon>
        <taxon>Craniata</taxon>
        <taxon>Vertebrata</taxon>
        <taxon>Euteleostomi</taxon>
        <taxon>Actinopterygii</taxon>
        <taxon>Neopterygii</taxon>
        <taxon>Teleostei</taxon>
        <taxon>Neoteleostei</taxon>
        <taxon>Acanthomorphata</taxon>
        <taxon>Eupercaria</taxon>
        <taxon>Sciaenidae</taxon>
        <taxon>Nibea</taxon>
    </lineage>
</organism>
<proteinExistence type="predicted"/>
<evidence type="ECO:0000313" key="2">
    <source>
        <dbReference type="Proteomes" id="UP000805704"/>
    </source>
</evidence>
<evidence type="ECO:0000313" key="1">
    <source>
        <dbReference type="EMBL" id="KAG8007978.1"/>
    </source>
</evidence>
<gene>
    <name evidence="1" type="ORF">GBF38_003705</name>
</gene>
<dbReference type="EMBL" id="CM024807">
    <property type="protein sequence ID" value="KAG8007978.1"/>
    <property type="molecule type" value="Genomic_DNA"/>
</dbReference>
<name>A0ACB7F224_NIBAL</name>
<comment type="caution">
    <text evidence="1">The sequence shown here is derived from an EMBL/GenBank/DDBJ whole genome shotgun (WGS) entry which is preliminary data.</text>
</comment>
<sequence>MSQLLRLQQENHLPSEVTAEDMTELLVEQSKEILRVQLWEFELDGYDADVRPLLQLTFQDQQPGPEVRQPPAHTASPEPDSAVASTPPCALTTFDEPPADTASPEPDSAVVSASLFALTTCDEPPAHTAIQNVFKRSLDEIEKQPIPYLEPDSAVVASAPPAVQTPYVEPPANIAGEETKEQQAQTSELDPVMISAPPHPLTVVNKAKKSRFLKWILKDICCCFVDEGDTEMGRNTSL</sequence>
<protein>
    <submittedName>
        <fullName evidence="1">Uncharacterized protein</fullName>
    </submittedName>
</protein>
<accession>A0ACB7F224</accession>